<evidence type="ECO:0000313" key="3">
    <source>
        <dbReference type="Proteomes" id="UP000824005"/>
    </source>
</evidence>
<sequence>MRSRSSRTRLGDELGAIAAELVTAIPAALAVVALCIAAVTAAATQVELESTAAHTARAAARGDDPGEYARGAEFSVSNDGALVCATVSRTVLAGALVMSARSCADARGW</sequence>
<gene>
    <name evidence="2" type="ORF">H9830_09790</name>
</gene>
<evidence type="ECO:0008006" key="4">
    <source>
        <dbReference type="Google" id="ProtNLM"/>
    </source>
</evidence>
<evidence type="ECO:0000313" key="2">
    <source>
        <dbReference type="EMBL" id="HIY66555.1"/>
    </source>
</evidence>
<feature type="transmembrane region" description="Helical" evidence="1">
    <location>
        <begin position="21"/>
        <end position="43"/>
    </location>
</feature>
<keyword evidence="1" id="KW-0472">Membrane</keyword>
<reference evidence="2" key="1">
    <citation type="journal article" date="2021" name="PeerJ">
        <title>Extensive microbial diversity within the chicken gut microbiome revealed by metagenomics and culture.</title>
        <authorList>
            <person name="Gilroy R."/>
            <person name="Ravi A."/>
            <person name="Getino M."/>
            <person name="Pursley I."/>
            <person name="Horton D.L."/>
            <person name="Alikhan N.F."/>
            <person name="Baker D."/>
            <person name="Gharbi K."/>
            <person name="Hall N."/>
            <person name="Watson M."/>
            <person name="Adriaenssens E.M."/>
            <person name="Foster-Nyarko E."/>
            <person name="Jarju S."/>
            <person name="Secka A."/>
            <person name="Antonio M."/>
            <person name="Oren A."/>
            <person name="Chaudhuri R.R."/>
            <person name="La Ragione R."/>
            <person name="Hildebrand F."/>
            <person name="Pallen M.J."/>
        </authorList>
    </citation>
    <scope>NUCLEOTIDE SEQUENCE</scope>
    <source>
        <strain evidence="2">ChiGjej1B1-98</strain>
    </source>
</reference>
<keyword evidence="1" id="KW-1133">Transmembrane helix</keyword>
<name>A0A9D1YWW5_9MICO</name>
<proteinExistence type="predicted"/>
<protein>
    <recommendedName>
        <fullName evidence="4">TadE-like protein</fullName>
    </recommendedName>
</protein>
<dbReference type="EMBL" id="DXDC01000298">
    <property type="protein sequence ID" value="HIY66555.1"/>
    <property type="molecule type" value="Genomic_DNA"/>
</dbReference>
<comment type="caution">
    <text evidence="2">The sequence shown here is derived from an EMBL/GenBank/DDBJ whole genome shotgun (WGS) entry which is preliminary data.</text>
</comment>
<dbReference type="Proteomes" id="UP000824005">
    <property type="component" value="Unassembled WGS sequence"/>
</dbReference>
<accession>A0A9D1YWW5</accession>
<reference evidence="2" key="2">
    <citation type="submission" date="2021-04" db="EMBL/GenBank/DDBJ databases">
        <authorList>
            <person name="Gilroy R."/>
        </authorList>
    </citation>
    <scope>NUCLEOTIDE SEQUENCE</scope>
    <source>
        <strain evidence="2">ChiGjej1B1-98</strain>
    </source>
</reference>
<dbReference type="AlphaFoldDB" id="A0A9D1YWW5"/>
<organism evidence="2 3">
    <name type="scientific">Candidatus Agrococcus pullicola</name>
    <dbReference type="NCBI Taxonomy" id="2838429"/>
    <lineage>
        <taxon>Bacteria</taxon>
        <taxon>Bacillati</taxon>
        <taxon>Actinomycetota</taxon>
        <taxon>Actinomycetes</taxon>
        <taxon>Micrococcales</taxon>
        <taxon>Microbacteriaceae</taxon>
        <taxon>Agrococcus</taxon>
    </lineage>
</organism>
<evidence type="ECO:0000256" key="1">
    <source>
        <dbReference type="SAM" id="Phobius"/>
    </source>
</evidence>
<keyword evidence="1" id="KW-0812">Transmembrane</keyword>